<evidence type="ECO:0000256" key="1">
    <source>
        <dbReference type="SAM" id="MobiDB-lite"/>
    </source>
</evidence>
<dbReference type="EMBL" id="JARBHB010000003">
    <property type="protein sequence ID" value="KAJ8887916.1"/>
    <property type="molecule type" value="Genomic_DNA"/>
</dbReference>
<feature type="compositionally biased region" description="Polar residues" evidence="1">
    <location>
        <begin position="436"/>
        <end position="464"/>
    </location>
</feature>
<gene>
    <name evidence="2" type="ORF">PR048_007400</name>
</gene>
<evidence type="ECO:0000313" key="3">
    <source>
        <dbReference type="Proteomes" id="UP001159363"/>
    </source>
</evidence>
<feature type="region of interest" description="Disordered" evidence="1">
    <location>
        <begin position="1"/>
        <end position="20"/>
    </location>
</feature>
<comment type="caution">
    <text evidence="2">The sequence shown here is derived from an EMBL/GenBank/DDBJ whole genome shotgun (WGS) entry which is preliminary data.</text>
</comment>
<protein>
    <submittedName>
        <fullName evidence="2">Uncharacterized protein</fullName>
    </submittedName>
</protein>
<proteinExistence type="predicted"/>
<name>A0ABQ9HV16_9NEOP</name>
<sequence>MRSSEPIPSDLGETKIRTVGPGFEPRSYRKFNSCATSLGHIRAGNTQHSAHVGCTVMTFCPVLEGLSKTLCLGPEITVKSKREDNAQKTKTCRASRESPLPLREGEGLFSSVAAAANAVKWLGDSAKCTYIVSKRSSKSHSLRYDGLLRENMNCSLGFNILCTCQKFFFRDVLSCVCAKLLSNFTGAAMIWVNRVQFLLPAGSLLDFRMWESCQTMPLVGGAAPCSPRFSLIDSQDLDVNSHPNLFIHSSLQVHCANKNYNSLYNERLLLVFKELNELDALVWFKVLLEKQSLRLFLKPSLHYLLDLNIRGNPLQSLLLLLQCVVAHASIPLDIHTNAYKDLSAFVLYYFYVALLANSLEVLRPPNRRCRGKHPLSASGSLQNNANVDQIQSPELVPPYHKQGCHRSGKLEKSGNLKNVRVWKKGGNSDQVLGHSPSETKCVGSSHTPSASSGYNQSSCRTPPSLSLRRGISPDLLQHKDSTYPLWNRKPQKPPPPAINGNNVADIGHCSPWGVPFVAGPLEREDTKGRHVGLTPRRQRGHYIRSRLGREQGLTKYSAMAFVKYPSHNSPGVISENNGQLKSGWLDQESNPGPPECESNELRLHHLAQPPSSCSFSTRPRPRSEGAIRAKLARASWAPSPLSAVGSALVYGILKGVHDKMSTSEINLRKKSLPLLAGILTGALSDMRPHVPEVVNALFDVSHHVSLHVLPEVLVGSMHVVVCRRGPGSPHSLTQQLSHTRHSRLRCAVQRASGSWTTEDAVELMCRVHPPPGGVARTQTKALTNLCLTPRERDVTCWLGRGGGGRLTGSTSRPLSYPCLTGSPLIQHAFAIGTFSTTRTLQSPACSGDGALVVRASVTLIAFSSVKKGGKQCRQAAP</sequence>
<feature type="region of interest" description="Disordered" evidence="1">
    <location>
        <begin position="425"/>
        <end position="470"/>
    </location>
</feature>
<dbReference type="Proteomes" id="UP001159363">
    <property type="component" value="Chromosome 3"/>
</dbReference>
<keyword evidence="3" id="KW-1185">Reference proteome</keyword>
<accession>A0ABQ9HV16</accession>
<evidence type="ECO:0000313" key="2">
    <source>
        <dbReference type="EMBL" id="KAJ8887916.1"/>
    </source>
</evidence>
<organism evidence="2 3">
    <name type="scientific">Dryococelus australis</name>
    <dbReference type="NCBI Taxonomy" id="614101"/>
    <lineage>
        <taxon>Eukaryota</taxon>
        <taxon>Metazoa</taxon>
        <taxon>Ecdysozoa</taxon>
        <taxon>Arthropoda</taxon>
        <taxon>Hexapoda</taxon>
        <taxon>Insecta</taxon>
        <taxon>Pterygota</taxon>
        <taxon>Neoptera</taxon>
        <taxon>Polyneoptera</taxon>
        <taxon>Phasmatodea</taxon>
        <taxon>Verophasmatodea</taxon>
        <taxon>Anareolatae</taxon>
        <taxon>Phasmatidae</taxon>
        <taxon>Eurycanthinae</taxon>
        <taxon>Dryococelus</taxon>
    </lineage>
</organism>
<reference evidence="2 3" key="1">
    <citation type="submission" date="2023-02" db="EMBL/GenBank/DDBJ databases">
        <title>LHISI_Scaffold_Assembly.</title>
        <authorList>
            <person name="Stuart O.P."/>
            <person name="Cleave R."/>
            <person name="Magrath M.J.L."/>
            <person name="Mikheyev A.S."/>
        </authorList>
    </citation>
    <scope>NUCLEOTIDE SEQUENCE [LARGE SCALE GENOMIC DNA]</scope>
    <source>
        <strain evidence="2">Daus_M_001</strain>
        <tissue evidence="2">Leg muscle</tissue>
    </source>
</reference>